<dbReference type="Proteomes" id="UP000326340">
    <property type="component" value="Unassembled WGS sequence"/>
</dbReference>
<name>A0A5Q4C2U5_9PEZI</name>
<sequence length="109" mass="12313">MDIGTHDTGKSQGPRARSPVDGSGGRSGYWIPGRWRAATLERGGRPGGRKQRRSKSALCFGIYLQWHRNSSNADVLTVCKMAHISRVVWTHRWCRMRLRCNAGGWPIHE</sequence>
<proteinExistence type="predicted"/>
<keyword evidence="3" id="KW-1185">Reference proteome</keyword>
<evidence type="ECO:0000313" key="3">
    <source>
        <dbReference type="Proteomes" id="UP000326340"/>
    </source>
</evidence>
<feature type="region of interest" description="Disordered" evidence="1">
    <location>
        <begin position="1"/>
        <end position="30"/>
    </location>
</feature>
<reference evidence="2 3" key="1">
    <citation type="journal article" date="2019" name="Sci. Rep.">
        <title>Colletotrichum shisoi sp. nov., an anthracnose pathogen of Perilla frutescens in Japan: molecular phylogenetic, morphological and genomic evidence.</title>
        <authorList>
            <person name="Gan P."/>
            <person name="Tsushima A."/>
            <person name="Hiroyama R."/>
            <person name="Narusaka M."/>
            <person name="Takano Y."/>
            <person name="Narusaka Y."/>
            <person name="Kawaradani M."/>
            <person name="Damm U."/>
            <person name="Shirasu K."/>
        </authorList>
    </citation>
    <scope>NUCLEOTIDE SEQUENCE [LARGE SCALE GENOMIC DNA]</scope>
    <source>
        <strain evidence="2 3">PG-2018a</strain>
    </source>
</reference>
<protein>
    <submittedName>
        <fullName evidence="2">Uncharacterized protein</fullName>
    </submittedName>
</protein>
<dbReference type="EMBL" id="PUHP01000081">
    <property type="protein sequence ID" value="TQN73673.1"/>
    <property type="molecule type" value="Genomic_DNA"/>
</dbReference>
<organism evidence="2 3">
    <name type="scientific">Colletotrichum shisoi</name>
    <dbReference type="NCBI Taxonomy" id="2078593"/>
    <lineage>
        <taxon>Eukaryota</taxon>
        <taxon>Fungi</taxon>
        <taxon>Dikarya</taxon>
        <taxon>Ascomycota</taxon>
        <taxon>Pezizomycotina</taxon>
        <taxon>Sordariomycetes</taxon>
        <taxon>Hypocreomycetidae</taxon>
        <taxon>Glomerellales</taxon>
        <taxon>Glomerellaceae</taxon>
        <taxon>Colletotrichum</taxon>
        <taxon>Colletotrichum destructivum species complex</taxon>
    </lineage>
</organism>
<accession>A0A5Q4C2U5</accession>
<comment type="caution">
    <text evidence="2">The sequence shown here is derived from an EMBL/GenBank/DDBJ whole genome shotgun (WGS) entry which is preliminary data.</text>
</comment>
<evidence type="ECO:0000256" key="1">
    <source>
        <dbReference type="SAM" id="MobiDB-lite"/>
    </source>
</evidence>
<evidence type="ECO:0000313" key="2">
    <source>
        <dbReference type="EMBL" id="TQN73673.1"/>
    </source>
</evidence>
<gene>
    <name evidence="2" type="ORF">CSHISOI_01784</name>
</gene>
<dbReference type="AlphaFoldDB" id="A0A5Q4C2U5"/>